<dbReference type="Proteomes" id="UP000307164">
    <property type="component" value="Unassembled WGS sequence"/>
</dbReference>
<dbReference type="EMBL" id="PNBW01000074">
    <property type="protein sequence ID" value="TMO72712.1"/>
    <property type="molecule type" value="Genomic_DNA"/>
</dbReference>
<protein>
    <submittedName>
        <fullName evidence="1">Uncharacterized protein</fullName>
    </submittedName>
</protein>
<name>A0A5S3V6G1_9GAMM</name>
<gene>
    <name evidence="1" type="ORF">CWC19_15555</name>
    <name evidence="2" type="ORF">CWC20_14685</name>
</gene>
<comment type="caution">
    <text evidence="1">The sequence shown here is derived from an EMBL/GenBank/DDBJ whole genome shotgun (WGS) entry which is preliminary data.</text>
</comment>
<keyword evidence="3" id="KW-1185">Reference proteome</keyword>
<dbReference type="Proteomes" id="UP000307217">
    <property type="component" value="Unassembled WGS sequence"/>
</dbReference>
<dbReference type="EMBL" id="PNBX01000069">
    <property type="protein sequence ID" value="TMO66753.1"/>
    <property type="molecule type" value="Genomic_DNA"/>
</dbReference>
<reference evidence="1" key="3">
    <citation type="submission" date="2019-09" db="EMBL/GenBank/DDBJ databases">
        <title>Co-occurence of chitin degradation, pigmentation and bioactivity in marine Pseudoalteromonas.</title>
        <authorList>
            <person name="Sonnenschein E.C."/>
            <person name="Bech P.K."/>
        </authorList>
    </citation>
    <scope>NUCLEOTIDE SEQUENCE</scope>
    <source>
        <strain evidence="1">S3790</strain>
    </source>
</reference>
<reference evidence="3 4" key="1">
    <citation type="submission" date="2018-01" db="EMBL/GenBank/DDBJ databases">
        <authorList>
            <person name="Paulsen S."/>
            <person name="Gram L.K."/>
        </authorList>
    </citation>
    <scope>NUCLEOTIDE SEQUENCE [LARGE SCALE GENOMIC DNA]</scope>
    <source>
        <strain evidence="1 4">S3790</strain>
        <strain evidence="2 3">S3895</strain>
    </source>
</reference>
<evidence type="ECO:0000313" key="1">
    <source>
        <dbReference type="EMBL" id="TMO66753.1"/>
    </source>
</evidence>
<sequence length="135" mass="14957">MMEAFFTRDKANAGIKLPLYLPDGSESEHYLMVKGIDSDAFRDAETLAKRNAMTFAAIEDEAQQKDAFADEKLTLIASLVGDWSFEQACTLDEVKNFLRQAPQICDQIDKVAAKRSLFFDNGLSNSQPSPKANAS</sequence>
<dbReference type="OrthoDB" id="7061690at2"/>
<evidence type="ECO:0000313" key="2">
    <source>
        <dbReference type="EMBL" id="TMO72712.1"/>
    </source>
</evidence>
<dbReference type="RefSeq" id="WP_138592711.1">
    <property type="nucleotide sequence ID" value="NZ_PNBW01000074.1"/>
</dbReference>
<proteinExistence type="predicted"/>
<dbReference type="AlphaFoldDB" id="A0A5S3V6G1"/>
<accession>A0A5S3V6G1</accession>
<evidence type="ECO:0000313" key="4">
    <source>
        <dbReference type="Proteomes" id="UP000307217"/>
    </source>
</evidence>
<organism evidence="1 4">
    <name type="scientific">Pseudoalteromonas aurantia</name>
    <dbReference type="NCBI Taxonomy" id="43654"/>
    <lineage>
        <taxon>Bacteria</taxon>
        <taxon>Pseudomonadati</taxon>
        <taxon>Pseudomonadota</taxon>
        <taxon>Gammaproteobacteria</taxon>
        <taxon>Alteromonadales</taxon>
        <taxon>Pseudoalteromonadaceae</taxon>
        <taxon>Pseudoalteromonas</taxon>
    </lineage>
</organism>
<evidence type="ECO:0000313" key="3">
    <source>
        <dbReference type="Proteomes" id="UP000307164"/>
    </source>
</evidence>
<reference evidence="3 4" key="2">
    <citation type="submission" date="2019-06" db="EMBL/GenBank/DDBJ databases">
        <title>Co-occurence of chitin degradation, pigmentation and bioactivity in marine Pseudoalteromonas.</title>
        <authorList>
            <person name="Sonnenschein E.C."/>
            <person name="Bech P.K."/>
        </authorList>
    </citation>
    <scope>NUCLEOTIDE SEQUENCE [LARGE SCALE GENOMIC DNA]</scope>
    <source>
        <strain evidence="4">S3790</strain>
        <strain evidence="2 3">S3895</strain>
    </source>
</reference>